<feature type="chain" id="PRO_5017929764" description="Nucleotide exchange factor SIL1" evidence="10">
    <location>
        <begin position="24"/>
        <end position="458"/>
    </location>
</feature>
<evidence type="ECO:0000256" key="6">
    <source>
        <dbReference type="ARBA" id="ARBA00022824"/>
    </source>
</evidence>
<feature type="compositionally biased region" description="Polar residues" evidence="9">
    <location>
        <begin position="350"/>
        <end position="359"/>
    </location>
</feature>
<comment type="similarity">
    <text evidence="1">Belongs to the SIL1 family.</text>
</comment>
<evidence type="ECO:0000256" key="8">
    <source>
        <dbReference type="ARBA" id="ARBA00023010"/>
    </source>
</evidence>
<dbReference type="PANTHER" id="PTHR19316">
    <property type="entry name" value="PROTEIN FOLDING REGULATOR"/>
    <property type="match status" value="1"/>
</dbReference>
<dbReference type="InterPro" id="IPR031884">
    <property type="entry name" value="Sil1_fungi"/>
</dbReference>
<dbReference type="EMBL" id="ML121529">
    <property type="protein sequence ID" value="RPB28681.1"/>
    <property type="molecule type" value="Genomic_DNA"/>
</dbReference>
<accession>A0A3N4M7W6</accession>
<dbReference type="Pfam" id="PF16782">
    <property type="entry name" value="SIL1"/>
    <property type="match status" value="1"/>
</dbReference>
<proteinExistence type="inferred from homology"/>
<evidence type="ECO:0000256" key="9">
    <source>
        <dbReference type="SAM" id="MobiDB-lite"/>
    </source>
</evidence>
<name>A0A3N4M7W6_9PEZI</name>
<evidence type="ECO:0000256" key="2">
    <source>
        <dbReference type="ARBA" id="ARBA00011799"/>
    </source>
</evidence>
<evidence type="ECO:0000256" key="5">
    <source>
        <dbReference type="ARBA" id="ARBA00022729"/>
    </source>
</evidence>
<comment type="subunit">
    <text evidence="2">Interacts with KAR2.</text>
</comment>
<dbReference type="OrthoDB" id="448649at2759"/>
<organism evidence="11 12">
    <name type="scientific">Terfezia boudieri ATCC MYA-4762</name>
    <dbReference type="NCBI Taxonomy" id="1051890"/>
    <lineage>
        <taxon>Eukaryota</taxon>
        <taxon>Fungi</taxon>
        <taxon>Dikarya</taxon>
        <taxon>Ascomycota</taxon>
        <taxon>Pezizomycotina</taxon>
        <taxon>Pezizomycetes</taxon>
        <taxon>Pezizales</taxon>
        <taxon>Pezizaceae</taxon>
        <taxon>Terfezia</taxon>
    </lineage>
</organism>
<evidence type="ECO:0000256" key="7">
    <source>
        <dbReference type="ARBA" id="ARBA00022927"/>
    </source>
</evidence>
<dbReference type="Gene3D" id="1.25.10.10">
    <property type="entry name" value="Leucine-rich Repeat Variant"/>
    <property type="match status" value="1"/>
</dbReference>
<evidence type="ECO:0000256" key="4">
    <source>
        <dbReference type="ARBA" id="ARBA00022448"/>
    </source>
</evidence>
<keyword evidence="8" id="KW-0811">Translocation</keyword>
<gene>
    <name evidence="11" type="ORF">L211DRAFT_833672</name>
</gene>
<dbReference type="SUPFAM" id="SSF48371">
    <property type="entry name" value="ARM repeat"/>
    <property type="match status" value="1"/>
</dbReference>
<dbReference type="InterPro" id="IPR011989">
    <property type="entry name" value="ARM-like"/>
</dbReference>
<evidence type="ECO:0000256" key="3">
    <source>
        <dbReference type="ARBA" id="ARBA00015352"/>
    </source>
</evidence>
<dbReference type="InterPro" id="IPR016024">
    <property type="entry name" value="ARM-type_fold"/>
</dbReference>
<keyword evidence="5 10" id="KW-0732">Signal</keyword>
<sequence length="458" mass="50134">MKASFRFLASLVLLLPLLSSGLASTIPSDPGSTAEALTSAEGRESDICHKTHCYPRVFTPTMEWQVIEPDQEIPPGAHIRLNMQTGVRECKVNIPGEGSEYKAVAVELPPNEGSASVVVVSAEEAPAPSIKPPPPPPNDDPYGAIKVPTTAQSEELPFTDAVSVILDSKSFSDTKLNDALFSLEGLVHEMYWGLQIATPKSVNALLNLVHTSTNPSIRKSAALVIGSALQNNPKALKNAINGGGKIEVRLIETLLVALEHETDDSARLRIMYALSQGIKSNRTYEDFIRIGGIRKLLDLFQKADTDGGEFKGKVSTFVEDNFLNDDMKTEFPSQKDRHKPNTPHDKQKPLQPNSNEPNSQSLTTIQDVLQFCRPLQEALLNSESNGITGNEVKIKILNALAAMETKYGRGALNCVHLQEFDQWFSRQISGERDVAKLEGAGEWFKIRALEVKDTLVIS</sequence>
<dbReference type="PANTHER" id="PTHR19316:SF34">
    <property type="entry name" value="NUCLEOTIDE EXCHANGE FACTOR SIL1"/>
    <property type="match status" value="1"/>
</dbReference>
<dbReference type="Proteomes" id="UP000267821">
    <property type="component" value="Unassembled WGS sequence"/>
</dbReference>
<protein>
    <recommendedName>
        <fullName evidence="3">Nucleotide exchange factor SIL1</fullName>
    </recommendedName>
</protein>
<dbReference type="AlphaFoldDB" id="A0A3N4M7W6"/>
<keyword evidence="6" id="KW-0256">Endoplasmic reticulum</keyword>
<keyword evidence="12" id="KW-1185">Reference proteome</keyword>
<dbReference type="STRING" id="1051890.A0A3N4M7W6"/>
<dbReference type="InParanoid" id="A0A3N4M7W6"/>
<evidence type="ECO:0000256" key="1">
    <source>
        <dbReference type="ARBA" id="ARBA00010588"/>
    </source>
</evidence>
<feature type="signal peptide" evidence="10">
    <location>
        <begin position="1"/>
        <end position="23"/>
    </location>
</feature>
<dbReference type="InterPro" id="IPR050693">
    <property type="entry name" value="Hsp70_NEF-Inhibitors"/>
</dbReference>
<evidence type="ECO:0000313" key="11">
    <source>
        <dbReference type="EMBL" id="RPB28681.1"/>
    </source>
</evidence>
<evidence type="ECO:0000256" key="10">
    <source>
        <dbReference type="SAM" id="SignalP"/>
    </source>
</evidence>
<dbReference type="GO" id="GO:0015031">
    <property type="term" value="P:protein transport"/>
    <property type="evidence" value="ECO:0007669"/>
    <property type="project" value="UniProtKB-KW"/>
</dbReference>
<dbReference type="GO" id="GO:0000774">
    <property type="term" value="F:adenyl-nucleotide exchange factor activity"/>
    <property type="evidence" value="ECO:0007669"/>
    <property type="project" value="InterPro"/>
</dbReference>
<reference evidence="11 12" key="1">
    <citation type="journal article" date="2018" name="Nat. Ecol. Evol.">
        <title>Pezizomycetes genomes reveal the molecular basis of ectomycorrhizal truffle lifestyle.</title>
        <authorList>
            <person name="Murat C."/>
            <person name="Payen T."/>
            <person name="Noel B."/>
            <person name="Kuo A."/>
            <person name="Morin E."/>
            <person name="Chen J."/>
            <person name="Kohler A."/>
            <person name="Krizsan K."/>
            <person name="Balestrini R."/>
            <person name="Da Silva C."/>
            <person name="Montanini B."/>
            <person name="Hainaut M."/>
            <person name="Levati E."/>
            <person name="Barry K.W."/>
            <person name="Belfiori B."/>
            <person name="Cichocki N."/>
            <person name="Clum A."/>
            <person name="Dockter R.B."/>
            <person name="Fauchery L."/>
            <person name="Guy J."/>
            <person name="Iotti M."/>
            <person name="Le Tacon F."/>
            <person name="Lindquist E.A."/>
            <person name="Lipzen A."/>
            <person name="Malagnac F."/>
            <person name="Mello A."/>
            <person name="Molinier V."/>
            <person name="Miyauchi S."/>
            <person name="Poulain J."/>
            <person name="Riccioni C."/>
            <person name="Rubini A."/>
            <person name="Sitrit Y."/>
            <person name="Splivallo R."/>
            <person name="Traeger S."/>
            <person name="Wang M."/>
            <person name="Zifcakova L."/>
            <person name="Wipf D."/>
            <person name="Zambonelli A."/>
            <person name="Paolocci F."/>
            <person name="Nowrousian M."/>
            <person name="Ottonello S."/>
            <person name="Baldrian P."/>
            <person name="Spatafora J.W."/>
            <person name="Henrissat B."/>
            <person name="Nagy L.G."/>
            <person name="Aury J.M."/>
            <person name="Wincker P."/>
            <person name="Grigoriev I.V."/>
            <person name="Bonfante P."/>
            <person name="Martin F.M."/>
        </authorList>
    </citation>
    <scope>NUCLEOTIDE SEQUENCE [LARGE SCALE GENOMIC DNA]</scope>
    <source>
        <strain evidence="11 12">ATCC MYA-4762</strain>
    </source>
</reference>
<keyword evidence="7" id="KW-0653">Protein transport</keyword>
<feature type="region of interest" description="Disordered" evidence="9">
    <location>
        <begin position="328"/>
        <end position="359"/>
    </location>
</feature>
<dbReference type="GO" id="GO:0005783">
    <property type="term" value="C:endoplasmic reticulum"/>
    <property type="evidence" value="ECO:0007669"/>
    <property type="project" value="InterPro"/>
</dbReference>
<keyword evidence="4" id="KW-0813">Transport</keyword>
<evidence type="ECO:0000313" key="12">
    <source>
        <dbReference type="Proteomes" id="UP000267821"/>
    </source>
</evidence>